<name>A0A2W5ENR8_9PSED</name>
<dbReference type="GO" id="GO:0009279">
    <property type="term" value="C:cell outer membrane"/>
    <property type="evidence" value="ECO:0007669"/>
    <property type="project" value="InterPro"/>
</dbReference>
<dbReference type="Proteomes" id="UP000249198">
    <property type="component" value="Unassembled WGS sequence"/>
</dbReference>
<organism evidence="1 2">
    <name type="scientific">Pseudomonas kuykendallii</name>
    <dbReference type="NCBI Taxonomy" id="1007099"/>
    <lineage>
        <taxon>Bacteria</taxon>
        <taxon>Pseudomonadati</taxon>
        <taxon>Pseudomonadota</taxon>
        <taxon>Gammaproteobacteria</taxon>
        <taxon>Pseudomonadales</taxon>
        <taxon>Pseudomonadaceae</taxon>
        <taxon>Pseudomonas</taxon>
    </lineage>
</organism>
<dbReference type="AlphaFoldDB" id="A0A2W5ENR8"/>
<sequence length="311" mass="34155">MGVPLPPAVSHGSGHVPQGGGRMRRLLMIAALALAPALQAEEMPGMTHDMQGMGMMDHGMPAPSPAADVGDAGDAGDANRILPREEQAPPMPMPASHDQHRHGESLAHQVLFERLEYRDGRDDHGLAWDADAWWGGDTDKLWLQSEGERVGGESEGRAELLWSHAVAAFWDSRLGVRQDFGSGPDRQWLAFGIAGTTPWWFEVQASAYLGPNGRSAARLEVERELQLSQKLVLAPQLELDAYGRDDRARAIGSGLAEGRFGLRLRYEVTPQFAPYVGIEWARRFGETASLGEDRDEARSDSRLVAGLRFWF</sequence>
<dbReference type="GO" id="GO:0006878">
    <property type="term" value="P:intracellular copper ion homeostasis"/>
    <property type="evidence" value="ECO:0007669"/>
    <property type="project" value="InterPro"/>
</dbReference>
<dbReference type="InterPro" id="IPR007939">
    <property type="entry name" value="Cu-R_B_prcur"/>
</dbReference>
<comment type="caution">
    <text evidence="1">The sequence shown here is derived from an EMBL/GenBank/DDBJ whole genome shotgun (WGS) entry which is preliminary data.</text>
</comment>
<dbReference type="EMBL" id="QFOH01000026">
    <property type="protein sequence ID" value="PZP21656.1"/>
    <property type="molecule type" value="Genomic_DNA"/>
</dbReference>
<evidence type="ECO:0000313" key="2">
    <source>
        <dbReference type="Proteomes" id="UP000249198"/>
    </source>
</evidence>
<dbReference type="Pfam" id="PF05275">
    <property type="entry name" value="CopB"/>
    <property type="match status" value="1"/>
</dbReference>
<proteinExistence type="predicted"/>
<dbReference type="InterPro" id="IPR036709">
    <property type="entry name" value="Autotransporte_beta_dom_sf"/>
</dbReference>
<gene>
    <name evidence="1" type="ORF">DI599_18310</name>
</gene>
<dbReference type="SUPFAM" id="SSF103515">
    <property type="entry name" value="Autotransporter"/>
    <property type="match status" value="1"/>
</dbReference>
<evidence type="ECO:0000313" key="1">
    <source>
        <dbReference type="EMBL" id="PZP21656.1"/>
    </source>
</evidence>
<dbReference type="GO" id="GO:0005507">
    <property type="term" value="F:copper ion binding"/>
    <property type="evidence" value="ECO:0007669"/>
    <property type="project" value="InterPro"/>
</dbReference>
<reference evidence="1 2" key="1">
    <citation type="submission" date="2017-08" db="EMBL/GenBank/DDBJ databases">
        <title>Infants hospitalized years apart are colonized by the same room-sourced microbial strains.</title>
        <authorList>
            <person name="Brooks B."/>
            <person name="Olm M.R."/>
            <person name="Firek B.A."/>
            <person name="Baker R."/>
            <person name="Thomas B.C."/>
            <person name="Morowitz M.J."/>
            <person name="Banfield J.F."/>
        </authorList>
    </citation>
    <scope>NUCLEOTIDE SEQUENCE [LARGE SCALE GENOMIC DNA]</scope>
    <source>
        <strain evidence="1">S2_009_000_R2_77</strain>
    </source>
</reference>
<accession>A0A2W5ENR8</accession>
<protein>
    <submittedName>
        <fullName evidence="1">Copper resistance protein CopB</fullName>
    </submittedName>
</protein>